<dbReference type="KEGG" id="fek:C1H87_08700"/>
<protein>
    <recommendedName>
        <fullName evidence="2">HTH-type transcriptional regulator AraC-type N-terminal domain-containing protein</fullName>
    </recommendedName>
</protein>
<dbReference type="Gene3D" id="1.10.10.60">
    <property type="entry name" value="Homeodomain-like"/>
    <property type="match status" value="1"/>
</dbReference>
<dbReference type="PANTHER" id="PTHR47894">
    <property type="entry name" value="HTH-TYPE TRANSCRIPTIONAL REGULATOR GADX"/>
    <property type="match status" value="1"/>
</dbReference>
<evidence type="ECO:0000256" key="1">
    <source>
        <dbReference type="ARBA" id="ARBA00023125"/>
    </source>
</evidence>
<evidence type="ECO:0000313" key="4">
    <source>
        <dbReference type="Proteomes" id="UP000235826"/>
    </source>
</evidence>
<proteinExistence type="predicted"/>
<dbReference type="GO" id="GO:0005829">
    <property type="term" value="C:cytosol"/>
    <property type="evidence" value="ECO:0007669"/>
    <property type="project" value="TreeGrafter"/>
</dbReference>
<dbReference type="RefSeq" id="WP_102755428.1">
    <property type="nucleotide sequence ID" value="NZ_CP025791.1"/>
</dbReference>
<dbReference type="OrthoDB" id="5582699at2"/>
<dbReference type="Pfam" id="PF12625">
    <property type="entry name" value="Arabinose_bd"/>
    <property type="match status" value="1"/>
</dbReference>
<organism evidence="3 4">
    <name type="scientific">Flavivirga eckloniae</name>
    <dbReference type="NCBI Taxonomy" id="1803846"/>
    <lineage>
        <taxon>Bacteria</taxon>
        <taxon>Pseudomonadati</taxon>
        <taxon>Bacteroidota</taxon>
        <taxon>Flavobacteriia</taxon>
        <taxon>Flavobacteriales</taxon>
        <taxon>Flavobacteriaceae</taxon>
        <taxon>Flavivirga</taxon>
    </lineage>
</organism>
<dbReference type="Proteomes" id="UP000235826">
    <property type="component" value="Chromosome"/>
</dbReference>
<accession>A0A2K9PNX8</accession>
<evidence type="ECO:0000259" key="2">
    <source>
        <dbReference type="Pfam" id="PF12625"/>
    </source>
</evidence>
<dbReference type="GO" id="GO:0003700">
    <property type="term" value="F:DNA-binding transcription factor activity"/>
    <property type="evidence" value="ECO:0007669"/>
    <property type="project" value="TreeGrafter"/>
</dbReference>
<evidence type="ECO:0000313" key="3">
    <source>
        <dbReference type="EMBL" id="AUP78773.1"/>
    </source>
</evidence>
<dbReference type="PANTHER" id="PTHR47894:SF4">
    <property type="entry name" value="HTH-TYPE TRANSCRIPTIONAL REGULATOR GADX"/>
    <property type="match status" value="1"/>
</dbReference>
<dbReference type="GO" id="GO:0000976">
    <property type="term" value="F:transcription cis-regulatory region binding"/>
    <property type="evidence" value="ECO:0007669"/>
    <property type="project" value="TreeGrafter"/>
</dbReference>
<dbReference type="AlphaFoldDB" id="A0A2K9PNX8"/>
<keyword evidence="4" id="KW-1185">Reference proteome</keyword>
<dbReference type="InterPro" id="IPR032687">
    <property type="entry name" value="AraC-type_N"/>
</dbReference>
<reference evidence="3 4" key="1">
    <citation type="submission" date="2018-01" db="EMBL/GenBank/DDBJ databases">
        <title>Complete genome sequence of Flavivirga eckloniae ECD14 isolated from seaweed Ecklonia cava.</title>
        <authorList>
            <person name="Lee J.H."/>
            <person name="Baik K.S."/>
            <person name="Seong C.N."/>
        </authorList>
    </citation>
    <scope>NUCLEOTIDE SEQUENCE [LARGE SCALE GENOMIC DNA]</scope>
    <source>
        <strain evidence="3 4">ECD14</strain>
    </source>
</reference>
<name>A0A2K9PNX8_9FLAO</name>
<sequence length="321" mass="36993">MKISVPHIANLINYGAYQGVSDSQLKRLLDEEHIDFYDPDAYIEVNKYLKVLEVIIAKTKNNYFGLHYGCFLNLKALGLILEISLNASSMEQAIFILQNYLASSFPLVNVSVKKERDVCLLQLNCKIQDKDLKRHLLDSVIAIVYRELKLMLKNDMYPELKLPYSELDEYNEFLGVEVEKGNAYTLVLKSEVLKTEINSRRVKEIEYLLPKFLMMLDDKTNDGLFSLQVKNMVLNMCCPELPNFEQVAKQFPLSNRTIQRKLAQEGTSFRKIVNSIKNELSNYLVKGKFLKTKDISLILGYSEPSAYLHAVNNWKVNIESL</sequence>
<feature type="domain" description="HTH-type transcriptional regulator AraC-type N-terminal" evidence="2">
    <location>
        <begin position="37"/>
        <end position="195"/>
    </location>
</feature>
<dbReference type="EMBL" id="CP025791">
    <property type="protein sequence ID" value="AUP78773.1"/>
    <property type="molecule type" value="Genomic_DNA"/>
</dbReference>
<keyword evidence="1" id="KW-0238">DNA-binding</keyword>
<gene>
    <name evidence="3" type="ORF">C1H87_08700</name>
</gene>